<feature type="signal peptide" evidence="1">
    <location>
        <begin position="1"/>
        <end position="22"/>
    </location>
</feature>
<dbReference type="InterPro" id="IPR008979">
    <property type="entry name" value="Galactose-bd-like_sf"/>
</dbReference>
<dbReference type="Proteomes" id="UP000714420">
    <property type="component" value="Unassembled WGS sequence"/>
</dbReference>
<dbReference type="PANTHER" id="PTHR36848">
    <property type="entry name" value="DNA-BINDING PROTEIN (PUTATIVE SECRETED PROTEIN)-RELATED"/>
    <property type="match status" value="1"/>
</dbReference>
<dbReference type="SUPFAM" id="SSF49785">
    <property type="entry name" value="Galactose-binding domain-like"/>
    <property type="match status" value="1"/>
</dbReference>
<name>A0ABX2ANJ6_9BACT</name>
<protein>
    <submittedName>
        <fullName evidence="2">Glycosyl hydrolase family 2</fullName>
    </submittedName>
</protein>
<comment type="caution">
    <text evidence="2">The sequence shown here is derived from an EMBL/GenBank/DDBJ whole genome shotgun (WGS) entry which is preliminary data.</text>
</comment>
<evidence type="ECO:0000256" key="1">
    <source>
        <dbReference type="SAM" id="SignalP"/>
    </source>
</evidence>
<dbReference type="EMBL" id="JABKKF010000002">
    <property type="protein sequence ID" value="NPD91511.1"/>
    <property type="molecule type" value="Genomic_DNA"/>
</dbReference>
<proteinExistence type="predicted"/>
<accession>A0ABX2ANJ6</accession>
<feature type="chain" id="PRO_5045382395" evidence="1">
    <location>
        <begin position="23"/>
        <end position="891"/>
    </location>
</feature>
<keyword evidence="2" id="KW-0378">Hydrolase</keyword>
<dbReference type="InterPro" id="IPR053161">
    <property type="entry name" value="Ulvan_degrading_GH"/>
</dbReference>
<reference evidence="2 3" key="1">
    <citation type="submission" date="2020-05" db="EMBL/GenBank/DDBJ databases">
        <title>Distinct polysaccharide utilization as determinants for interspecies competition between intestinal Prevotella spp.</title>
        <authorList>
            <person name="Galvez E.J.C."/>
            <person name="Iljazovic A."/>
            <person name="Strowig T."/>
        </authorList>
    </citation>
    <scope>NUCLEOTIDE SEQUENCE [LARGE SCALE GENOMIC DNA]</scope>
    <source>
        <strain evidence="2 3">PMUR</strain>
    </source>
</reference>
<dbReference type="Pfam" id="PF17132">
    <property type="entry name" value="Glyco_hydro_106"/>
    <property type="match status" value="1"/>
</dbReference>
<dbReference type="PANTHER" id="PTHR36848:SF2">
    <property type="entry name" value="SECRETED PROTEIN"/>
    <property type="match status" value="1"/>
</dbReference>
<sequence>MKYNNRIKTLMAMMLIAGSATAQNWPAPLPEAKPGARWWWLGSAVNNADLQWNMEEYARTGIGALEITPIYGVKGNSANELEFLSAPWMNALRFVESEGARNNILIDMNTGTGWPFGGPDVTIEEAAAKLVCVEADATGKELRSGTDISIKDEKEKKFAKLSRLMAYYDGGCTDLTDLATEDGRVIWKKADKKTNYKIIAAYCSRTRQQVKRAAPGGQGYVIDHFDKKAVTNYLARFEKAFADTKTPYPHTFFNDSYEVYQANWTPTLFEEFEKRRGYKLEEHLPELLGKKAEKGNKTLVDYRETLGELLLENFVEQWTAWAHKHGAKTRNQSHGSPANLIDIYSAVDIPEIEGFGLSEFGIKGLRRDTSFTRKNDSDVSMLKYASSAAHINGKPFTSSETFTWLTEHFRTSLSQCKPDLDLMFCCGVNNIYFHGTTYSPKNDQWPGWKFYASIDMSPTNSIWRDAPYFMKYIERCQSFLQFGQPDNDFLVMLPVRDMWAARSGQGEKSLLMMFAIHSMDKKAPEFIKSIIEIDKEGFDCDYISEKYILGTTFTDGMLQTAAGTRYKALIIPGSGNMPDNVKAHINSLKSQGAKIIYGIRPAEMASAAKPEMMKSRYGLKMIRRKNSTGYHYFIANLTPEDINATIPLSVDMKDARWFNPLNGERYKAEFDNNGIKINLRSGESMILQTFDNLIPHNSSCQNTANCQNGCKPRGTVSKAPEDTRTLDGKWNLSFINSAPEVTKTWTLDSVRTWETLDDDNVKETMGTGVYTTKIKMNKQDAAANWMMDLGDVRESARVYINGKFIGCAWSVPFTLECRNAFKAGDNEIKIEVTNLPANRIAAMDRKGIEWRKFNEINIVDIKYKKTKYDQWKPVESGLNSNVTLHKIIDAR</sequence>
<organism evidence="2 3">
    <name type="scientific">Xylanibacter muris</name>
    <dbReference type="NCBI Taxonomy" id="2736290"/>
    <lineage>
        <taxon>Bacteria</taxon>
        <taxon>Pseudomonadati</taxon>
        <taxon>Bacteroidota</taxon>
        <taxon>Bacteroidia</taxon>
        <taxon>Bacteroidales</taxon>
        <taxon>Prevotellaceae</taxon>
        <taxon>Xylanibacter</taxon>
    </lineage>
</organism>
<keyword evidence="3" id="KW-1185">Reference proteome</keyword>
<dbReference type="NCBIfam" id="NF045579">
    <property type="entry name" value="rhamnoside_JR"/>
    <property type="match status" value="1"/>
</dbReference>
<dbReference type="GO" id="GO:0016787">
    <property type="term" value="F:hydrolase activity"/>
    <property type="evidence" value="ECO:0007669"/>
    <property type="project" value="UniProtKB-KW"/>
</dbReference>
<dbReference type="Gene3D" id="2.60.120.260">
    <property type="entry name" value="Galactose-binding domain-like"/>
    <property type="match status" value="1"/>
</dbReference>
<gene>
    <name evidence="2" type="ORF">HPS56_03930</name>
</gene>
<evidence type="ECO:0000313" key="2">
    <source>
        <dbReference type="EMBL" id="NPD91511.1"/>
    </source>
</evidence>
<dbReference type="RefSeq" id="WP_172274155.1">
    <property type="nucleotide sequence ID" value="NZ_CASGMU010000002.1"/>
</dbReference>
<evidence type="ECO:0000313" key="3">
    <source>
        <dbReference type="Proteomes" id="UP000714420"/>
    </source>
</evidence>
<keyword evidence="1" id="KW-0732">Signal</keyword>